<dbReference type="RefSeq" id="WP_377490409.1">
    <property type="nucleotide sequence ID" value="NZ_JBHMDO010000009.1"/>
</dbReference>
<evidence type="ECO:0000313" key="4">
    <source>
        <dbReference type="EMBL" id="MFB9325142.1"/>
    </source>
</evidence>
<keyword evidence="2" id="KW-0812">Transmembrane</keyword>
<evidence type="ECO:0000313" key="5">
    <source>
        <dbReference type="Proteomes" id="UP001589747"/>
    </source>
</evidence>
<feature type="transmembrane region" description="Helical" evidence="2">
    <location>
        <begin position="15"/>
        <end position="31"/>
    </location>
</feature>
<feature type="transmembrane region" description="Helical" evidence="2">
    <location>
        <begin position="76"/>
        <end position="99"/>
    </location>
</feature>
<feature type="transmembrane region" description="Helical" evidence="2">
    <location>
        <begin position="169"/>
        <end position="186"/>
    </location>
</feature>
<evidence type="ECO:0000256" key="1">
    <source>
        <dbReference type="ARBA" id="ARBA00023157"/>
    </source>
</evidence>
<reference evidence="4 5" key="1">
    <citation type="submission" date="2024-09" db="EMBL/GenBank/DDBJ databases">
        <authorList>
            <person name="Sun Q."/>
            <person name="Mori K."/>
        </authorList>
    </citation>
    <scope>NUCLEOTIDE SEQUENCE [LARGE SCALE GENOMIC DNA]</scope>
    <source>
        <strain evidence="4 5">TISTR 2452</strain>
    </source>
</reference>
<keyword evidence="4" id="KW-0575">Peroxidase</keyword>
<protein>
    <submittedName>
        <fullName evidence="4">Peroxiredoxin family protein</fullName>
        <ecNumber evidence="4">1.11.1.24</ecNumber>
    </submittedName>
</protein>
<dbReference type="Proteomes" id="UP001589747">
    <property type="component" value="Unassembled WGS sequence"/>
</dbReference>
<organism evidence="4 5">
    <name type="scientific">Paenibacillus aurantiacus</name>
    <dbReference type="NCBI Taxonomy" id="1936118"/>
    <lineage>
        <taxon>Bacteria</taxon>
        <taxon>Bacillati</taxon>
        <taxon>Bacillota</taxon>
        <taxon>Bacilli</taxon>
        <taxon>Bacillales</taxon>
        <taxon>Paenibacillaceae</taxon>
        <taxon>Paenibacillus</taxon>
    </lineage>
</organism>
<dbReference type="InterPro" id="IPR013766">
    <property type="entry name" value="Thioredoxin_domain"/>
</dbReference>
<dbReference type="EC" id="1.11.1.24" evidence="4"/>
<feature type="transmembrane region" description="Helical" evidence="2">
    <location>
        <begin position="141"/>
        <end position="157"/>
    </location>
</feature>
<keyword evidence="5" id="KW-1185">Reference proteome</keyword>
<feature type="domain" description="Thioredoxin" evidence="3">
    <location>
        <begin position="207"/>
        <end position="347"/>
    </location>
</feature>
<dbReference type="CDD" id="cd02966">
    <property type="entry name" value="TlpA_like_family"/>
    <property type="match status" value="1"/>
</dbReference>
<proteinExistence type="predicted"/>
<feature type="transmembrane region" description="Helical" evidence="2">
    <location>
        <begin position="43"/>
        <end position="64"/>
    </location>
</feature>
<gene>
    <name evidence="4" type="ORF">ACFFSY_04325</name>
</gene>
<dbReference type="PANTHER" id="PTHR42852">
    <property type="entry name" value="THIOL:DISULFIDE INTERCHANGE PROTEIN DSBE"/>
    <property type="match status" value="1"/>
</dbReference>
<feature type="transmembrane region" description="Helical" evidence="2">
    <location>
        <begin position="106"/>
        <end position="129"/>
    </location>
</feature>
<dbReference type="InterPro" id="IPR036249">
    <property type="entry name" value="Thioredoxin-like_sf"/>
</dbReference>
<dbReference type="PROSITE" id="PS51352">
    <property type="entry name" value="THIOREDOXIN_2"/>
    <property type="match status" value="1"/>
</dbReference>
<dbReference type="EMBL" id="JBHMDO010000009">
    <property type="protein sequence ID" value="MFB9325142.1"/>
    <property type="molecule type" value="Genomic_DNA"/>
</dbReference>
<accession>A0ABV5KIU7</accession>
<evidence type="ECO:0000256" key="2">
    <source>
        <dbReference type="SAM" id="Phobius"/>
    </source>
</evidence>
<dbReference type="Pfam" id="PF00578">
    <property type="entry name" value="AhpC-TSA"/>
    <property type="match status" value="1"/>
</dbReference>
<dbReference type="GO" id="GO:0140824">
    <property type="term" value="F:thioredoxin-dependent peroxiredoxin activity"/>
    <property type="evidence" value="ECO:0007669"/>
    <property type="project" value="UniProtKB-EC"/>
</dbReference>
<comment type="caution">
    <text evidence="4">The sequence shown here is derived from an EMBL/GenBank/DDBJ whole genome shotgun (WGS) entry which is preliminary data.</text>
</comment>
<dbReference type="Gene3D" id="3.40.30.10">
    <property type="entry name" value="Glutaredoxin"/>
    <property type="match status" value="1"/>
</dbReference>
<dbReference type="PANTHER" id="PTHR42852:SF17">
    <property type="entry name" value="THIOREDOXIN-LIKE PROTEIN HI_1115"/>
    <property type="match status" value="1"/>
</dbReference>
<keyword evidence="1" id="KW-1015">Disulfide bond</keyword>
<dbReference type="InterPro" id="IPR050553">
    <property type="entry name" value="Thioredoxin_ResA/DsbE_sf"/>
</dbReference>
<keyword evidence="4" id="KW-0560">Oxidoreductase</keyword>
<dbReference type="InterPro" id="IPR000866">
    <property type="entry name" value="AhpC/TSA"/>
</dbReference>
<keyword evidence="2" id="KW-1133">Transmembrane helix</keyword>
<evidence type="ECO:0000259" key="3">
    <source>
        <dbReference type="PROSITE" id="PS51352"/>
    </source>
</evidence>
<dbReference type="InterPro" id="IPR017937">
    <property type="entry name" value="Thioredoxin_CS"/>
</dbReference>
<dbReference type="SUPFAM" id="SSF52833">
    <property type="entry name" value="Thioredoxin-like"/>
    <property type="match status" value="1"/>
</dbReference>
<keyword evidence="2" id="KW-0472">Membrane</keyword>
<name>A0ABV5KIU7_9BACL</name>
<dbReference type="PROSITE" id="PS00194">
    <property type="entry name" value="THIOREDOXIN_1"/>
    <property type="match status" value="1"/>
</dbReference>
<sequence length="347" mass="38036">MYTVQVGQLALNLEIAVYLLSGLAGVFGVWLRSKRGAIPRTQISDAMHAVFLWLIIWKASIIVFDPVTVMAEMRSLLYFSGGSKGAMLASIVSAAYVLYKGRRTKASLLTAAETACIVAFGAAGAFMAIEPWFTEAWSVRRLLAILLAVLMMLWLIARRESADWRQLSTGVLLGVLAFMAVTMVQFRSADEPLIPSQAVSGNVKTGAKQGQLAPDIQLTDRDGKVVRLSDYRGRVVILNFWASWCPPCKAEMPHMQKLYDTYRNEAVVLLSVNMTTTESGPDAVWAFADKKGTTFPIVLGEEGAAMAAYSIRTYPTTIFVAPDGIIHARLLGAVDYDGMHRIIRDMG</sequence>